<proteinExistence type="inferred from homology"/>
<dbReference type="EMBL" id="CP041165">
    <property type="protein sequence ID" value="QOP40695.1"/>
    <property type="molecule type" value="Genomic_DNA"/>
</dbReference>
<evidence type="ECO:0000259" key="2">
    <source>
        <dbReference type="Pfam" id="PF00156"/>
    </source>
</evidence>
<dbReference type="InterPro" id="IPR051910">
    <property type="entry name" value="ComF/GntX_DNA_util-trans"/>
</dbReference>
<dbReference type="PANTHER" id="PTHR47505">
    <property type="entry name" value="DNA UTILIZATION PROTEIN YHGH"/>
    <property type="match status" value="1"/>
</dbReference>
<comment type="similarity">
    <text evidence="1">Belongs to the ComF/GntX family.</text>
</comment>
<sequence>MRCMMCERFSYTHICKLCQENFLQPSLYKRTLHNNIELISFYKYDEIKKLLHTKHTDVGYHIYNILAKHSFAKFAEEFHTKENYISLAIDDKITSGYSHTAILNKHLSSYNIKPLFNKIRAKNKVSYSGKSKAFRENNPRDFQLKNFQGENVILVDDIVTTGLTMKQAIDIIGQNKVALALSLVDISQGQKL</sequence>
<keyword evidence="4" id="KW-1185">Reference proteome</keyword>
<dbReference type="InterPro" id="IPR029057">
    <property type="entry name" value="PRTase-like"/>
</dbReference>
<organism evidence="3 4">
    <name type="scientific">Sulfurimonas marina</name>
    <dbReference type="NCBI Taxonomy" id="2590551"/>
    <lineage>
        <taxon>Bacteria</taxon>
        <taxon>Pseudomonadati</taxon>
        <taxon>Campylobacterota</taxon>
        <taxon>Epsilonproteobacteria</taxon>
        <taxon>Campylobacterales</taxon>
        <taxon>Sulfurimonadaceae</taxon>
        <taxon>Sulfurimonas</taxon>
    </lineage>
</organism>
<protein>
    <submittedName>
        <fullName evidence="3">ComF family protein</fullName>
    </submittedName>
</protein>
<name>A0A7M1ATE9_9BACT</name>
<accession>A0A7M1ATE9</accession>
<evidence type="ECO:0000256" key="1">
    <source>
        <dbReference type="ARBA" id="ARBA00008007"/>
    </source>
</evidence>
<dbReference type="InterPro" id="IPR000836">
    <property type="entry name" value="PRTase_dom"/>
</dbReference>
<evidence type="ECO:0000313" key="4">
    <source>
        <dbReference type="Proteomes" id="UP000593910"/>
    </source>
</evidence>
<reference evidence="3 4" key="1">
    <citation type="submission" date="2019-06" db="EMBL/GenBank/DDBJ databases">
        <title>Sulfurimonas gotlandica sp. nov., a chemoautotrophic and psychrotolerant epsilonproteobacterium isolated from a pelagic redoxcline, and an emended description of the genus Sulfurimonas.</title>
        <authorList>
            <person name="Wang S."/>
            <person name="Jiang L."/>
            <person name="Shao Z."/>
        </authorList>
    </citation>
    <scope>NUCLEOTIDE SEQUENCE [LARGE SCALE GENOMIC DNA]</scope>
    <source>
        <strain evidence="3 4">B2</strain>
    </source>
</reference>
<dbReference type="KEGG" id="smax:FJR03_02630"/>
<dbReference type="CDD" id="cd06223">
    <property type="entry name" value="PRTases_typeI"/>
    <property type="match status" value="1"/>
</dbReference>
<dbReference type="Pfam" id="PF00156">
    <property type="entry name" value="Pribosyltran"/>
    <property type="match status" value="1"/>
</dbReference>
<evidence type="ECO:0000313" key="3">
    <source>
        <dbReference type="EMBL" id="QOP40695.1"/>
    </source>
</evidence>
<gene>
    <name evidence="3" type="ORF">FJR03_02630</name>
</gene>
<feature type="domain" description="Phosphoribosyltransferase" evidence="2">
    <location>
        <begin position="125"/>
        <end position="177"/>
    </location>
</feature>
<dbReference type="Gene3D" id="3.40.50.2020">
    <property type="match status" value="1"/>
</dbReference>
<dbReference type="AlphaFoldDB" id="A0A7M1ATE9"/>
<dbReference type="Proteomes" id="UP000593910">
    <property type="component" value="Chromosome"/>
</dbReference>
<dbReference type="SUPFAM" id="SSF53271">
    <property type="entry name" value="PRTase-like"/>
    <property type="match status" value="1"/>
</dbReference>
<dbReference type="PANTHER" id="PTHR47505:SF1">
    <property type="entry name" value="DNA UTILIZATION PROTEIN YHGH"/>
    <property type="match status" value="1"/>
</dbReference>